<proteinExistence type="predicted"/>
<dbReference type="EMBL" id="JBHSBM010000017">
    <property type="protein sequence ID" value="MFC4059971.1"/>
    <property type="molecule type" value="Genomic_DNA"/>
</dbReference>
<organism evidence="4 5">
    <name type="scientific">Planomonospora corallina</name>
    <dbReference type="NCBI Taxonomy" id="1806052"/>
    <lineage>
        <taxon>Bacteria</taxon>
        <taxon>Bacillati</taxon>
        <taxon>Actinomycetota</taxon>
        <taxon>Actinomycetes</taxon>
        <taxon>Streptosporangiales</taxon>
        <taxon>Streptosporangiaceae</taxon>
        <taxon>Planomonospora</taxon>
    </lineage>
</organism>
<dbReference type="RefSeq" id="WP_377288696.1">
    <property type="nucleotide sequence ID" value="NZ_JBHSBM010000017.1"/>
</dbReference>
<dbReference type="InterPro" id="IPR029051">
    <property type="entry name" value="DUF4352"/>
</dbReference>
<evidence type="ECO:0000256" key="1">
    <source>
        <dbReference type="ARBA" id="ARBA00022729"/>
    </source>
</evidence>
<keyword evidence="5" id="KW-1185">Reference proteome</keyword>
<dbReference type="Gene3D" id="2.60.40.1240">
    <property type="match status" value="1"/>
</dbReference>
<dbReference type="PROSITE" id="PS51257">
    <property type="entry name" value="PROKAR_LIPOPROTEIN"/>
    <property type="match status" value="1"/>
</dbReference>
<comment type="caution">
    <text evidence="4">The sequence shown here is derived from an EMBL/GenBank/DDBJ whole genome shotgun (WGS) entry which is preliminary data.</text>
</comment>
<evidence type="ECO:0000259" key="3">
    <source>
        <dbReference type="Pfam" id="PF11611"/>
    </source>
</evidence>
<feature type="domain" description="DUF4352" evidence="3">
    <location>
        <begin position="81"/>
        <end position="161"/>
    </location>
</feature>
<sequence>MQRRIMPVAAALIVMSLAGCSGDAGTPAATPTPPYDLAPRPVRDFEVPVRASPAAVGKLKITPIGLRTGMCCVVGTHAEWPAKGEYVHVRVQIQNIDRDRQKFDALEQFLVTSDGRAHRVDVNAMNIKRQDHRVTLGAGNVLEMDLIYDVPKGTAVKAIRFTGTVTTAIGGLKVDTQRQDVPLPPTSR</sequence>
<feature type="signal peptide" evidence="2">
    <location>
        <begin position="1"/>
        <end position="24"/>
    </location>
</feature>
<dbReference type="Proteomes" id="UP001595850">
    <property type="component" value="Unassembled WGS sequence"/>
</dbReference>
<feature type="chain" id="PRO_5045849035" evidence="2">
    <location>
        <begin position="25"/>
        <end position="188"/>
    </location>
</feature>
<name>A0ABV8I9C4_9ACTN</name>
<keyword evidence="1 2" id="KW-0732">Signal</keyword>
<dbReference type="InterPro" id="IPR029050">
    <property type="entry name" value="Immunoprotect_excell_Ig-like"/>
</dbReference>
<protein>
    <submittedName>
        <fullName evidence="4">DUF4352 domain-containing protein</fullName>
    </submittedName>
</protein>
<evidence type="ECO:0000256" key="2">
    <source>
        <dbReference type="SAM" id="SignalP"/>
    </source>
</evidence>
<dbReference type="Pfam" id="PF11611">
    <property type="entry name" value="DUF4352"/>
    <property type="match status" value="1"/>
</dbReference>
<gene>
    <name evidence="4" type="ORF">ACFOWE_16825</name>
</gene>
<evidence type="ECO:0000313" key="4">
    <source>
        <dbReference type="EMBL" id="MFC4059971.1"/>
    </source>
</evidence>
<accession>A0ABV8I9C4</accession>
<reference evidence="5" key="1">
    <citation type="journal article" date="2019" name="Int. J. Syst. Evol. Microbiol.">
        <title>The Global Catalogue of Microorganisms (GCM) 10K type strain sequencing project: providing services to taxonomists for standard genome sequencing and annotation.</title>
        <authorList>
            <consortium name="The Broad Institute Genomics Platform"/>
            <consortium name="The Broad Institute Genome Sequencing Center for Infectious Disease"/>
            <person name="Wu L."/>
            <person name="Ma J."/>
        </authorList>
    </citation>
    <scope>NUCLEOTIDE SEQUENCE [LARGE SCALE GENOMIC DNA]</scope>
    <source>
        <strain evidence="5">TBRC 4489</strain>
    </source>
</reference>
<evidence type="ECO:0000313" key="5">
    <source>
        <dbReference type="Proteomes" id="UP001595850"/>
    </source>
</evidence>